<dbReference type="PROSITE" id="PS50280">
    <property type="entry name" value="SET"/>
    <property type="match status" value="1"/>
</dbReference>
<dbReference type="KEGG" id="fbl:Fbal_2112"/>
<keyword evidence="3" id="KW-1185">Reference proteome</keyword>
<evidence type="ECO:0000313" key="2">
    <source>
        <dbReference type="EMBL" id="ADN76315.1"/>
    </source>
</evidence>
<dbReference type="AlphaFoldDB" id="E1SUY8"/>
<evidence type="ECO:0000259" key="1">
    <source>
        <dbReference type="PROSITE" id="PS50280"/>
    </source>
</evidence>
<dbReference type="EMBL" id="CP002209">
    <property type="protein sequence ID" value="ADN76315.1"/>
    <property type="molecule type" value="Genomic_DNA"/>
</dbReference>
<dbReference type="eggNOG" id="COG2940">
    <property type="taxonomic scope" value="Bacteria"/>
</dbReference>
<dbReference type="OrthoDB" id="9790349at2"/>
<dbReference type="Pfam" id="PF00856">
    <property type="entry name" value="SET"/>
    <property type="match status" value="1"/>
</dbReference>
<evidence type="ECO:0000313" key="3">
    <source>
        <dbReference type="Proteomes" id="UP000006683"/>
    </source>
</evidence>
<dbReference type="Proteomes" id="UP000006683">
    <property type="component" value="Chromosome"/>
</dbReference>
<dbReference type="STRING" id="550540.Fbal_2112"/>
<dbReference type="CDD" id="cd08161">
    <property type="entry name" value="SET"/>
    <property type="match status" value="1"/>
</dbReference>
<organism evidence="2 3">
    <name type="scientific">Ferrimonas balearica (strain DSM 9799 / CCM 4581 / KCTC 23876 / PAT)</name>
    <dbReference type="NCBI Taxonomy" id="550540"/>
    <lineage>
        <taxon>Bacteria</taxon>
        <taxon>Pseudomonadati</taxon>
        <taxon>Pseudomonadota</taxon>
        <taxon>Gammaproteobacteria</taxon>
        <taxon>Alteromonadales</taxon>
        <taxon>Ferrimonadaceae</taxon>
        <taxon>Ferrimonas</taxon>
    </lineage>
</organism>
<dbReference type="Gene3D" id="2.170.270.10">
    <property type="entry name" value="SET domain"/>
    <property type="match status" value="1"/>
</dbReference>
<dbReference type="RefSeq" id="WP_013345621.1">
    <property type="nucleotide sequence ID" value="NC_014541.1"/>
</dbReference>
<proteinExistence type="predicted"/>
<name>E1SUY8_FERBD</name>
<dbReference type="InterPro" id="IPR001214">
    <property type="entry name" value="SET_dom"/>
</dbReference>
<feature type="domain" description="SET" evidence="1">
    <location>
        <begin position="25"/>
        <end position="140"/>
    </location>
</feature>
<protein>
    <submittedName>
        <fullName evidence="2">Nuclear protein SET</fullName>
    </submittedName>
</protein>
<reference evidence="2 3" key="1">
    <citation type="journal article" date="2010" name="Stand. Genomic Sci.">
        <title>Complete genome sequence of Ferrimonas balearica type strain (PAT).</title>
        <authorList>
            <person name="Nolan M."/>
            <person name="Sikorski J."/>
            <person name="Davenport K."/>
            <person name="Lucas S."/>
            <person name="Glavina Del Rio T."/>
            <person name="Tice H."/>
            <person name="Cheng J."/>
            <person name="Goodwin L."/>
            <person name="Pitluck S."/>
            <person name="Liolios K."/>
            <person name="Ivanova N."/>
            <person name="Mavromatis K."/>
            <person name="Ovchinnikova G."/>
            <person name="Pati A."/>
            <person name="Chen A."/>
            <person name="Palaniappan K."/>
            <person name="Land M."/>
            <person name="Hauser L."/>
            <person name="Chang Y."/>
            <person name="Jeffries C."/>
            <person name="Tapia R."/>
            <person name="Brettin T."/>
            <person name="Detter J."/>
            <person name="Han C."/>
            <person name="Yasawong M."/>
            <person name="Rohde M."/>
            <person name="Tindall B."/>
            <person name="Goker M."/>
            <person name="Woyke T."/>
            <person name="Bristow J."/>
            <person name="Eisen J."/>
            <person name="Markowitz V."/>
            <person name="Hugenholtz P."/>
            <person name="Kyrpides N."/>
            <person name="Klenk H."/>
            <person name="Lapidus A."/>
        </authorList>
    </citation>
    <scope>NUCLEOTIDE SEQUENCE [LARGE SCALE GENOMIC DNA]</scope>
    <source>
        <strain evidence="3">DSM 9799 / CCM 4581 / KCTC 23876 / PAT</strain>
    </source>
</reference>
<dbReference type="SMART" id="SM00317">
    <property type="entry name" value="SET"/>
    <property type="match status" value="1"/>
</dbReference>
<dbReference type="InterPro" id="IPR046341">
    <property type="entry name" value="SET_dom_sf"/>
</dbReference>
<accession>E1SUY8</accession>
<dbReference type="SUPFAM" id="SSF82199">
    <property type="entry name" value="SET domain"/>
    <property type="match status" value="1"/>
</dbReference>
<gene>
    <name evidence="2" type="ordered locus">Fbal_2112</name>
</gene>
<dbReference type="HOGENOM" id="CLU_1675284_0_0_6"/>
<dbReference type="GeneID" id="67182318"/>
<sequence>MEEFSVQDHTQDLEFVRSATLSTIVNTEIRPSALHGFGLHATAPIAAGTLLCVLDGQVMPIAHYQKMEAQIGPSLGPFRKYVYMECNYLDNQTLLARNFRTSYSYINHARDANTELVRHPLRLVALRDIAADEEMTVDYRKEQLSDDYLNDPAKQFL</sequence>